<dbReference type="PROSITE" id="PS51257">
    <property type="entry name" value="PROKAR_LIPOPROTEIN"/>
    <property type="match status" value="1"/>
</dbReference>
<keyword evidence="1" id="KW-0732">Signal</keyword>
<feature type="chain" id="PRO_5025679431" description="Lipoprotein" evidence="1">
    <location>
        <begin position="19"/>
        <end position="64"/>
    </location>
</feature>
<comment type="caution">
    <text evidence="2">The sequence shown here is derived from an EMBL/GenBank/DDBJ whole genome shotgun (WGS) entry which is preliminary data.</text>
</comment>
<accession>A0A6B3LRS9</accession>
<dbReference type="Proteomes" id="UP000474777">
    <property type="component" value="Unassembled WGS sequence"/>
</dbReference>
<reference evidence="2 3" key="1">
    <citation type="submission" date="2020-02" db="EMBL/GenBank/DDBJ databases">
        <authorList>
            <person name="Kim M.K."/>
        </authorList>
    </citation>
    <scope>NUCLEOTIDE SEQUENCE [LARGE SCALE GENOMIC DNA]</scope>
    <source>
        <strain evidence="2 3">BT327</strain>
    </source>
</reference>
<proteinExistence type="predicted"/>
<sequence>MKTIYTFFIALCTIALFACDDSSSDKCTDYSGPALKKGVNGGCYYEDNGATVTLTDPEACKCAK</sequence>
<organism evidence="2 3">
    <name type="scientific">Pontibacter burrus</name>
    <dbReference type="NCBI Taxonomy" id="2704466"/>
    <lineage>
        <taxon>Bacteria</taxon>
        <taxon>Pseudomonadati</taxon>
        <taxon>Bacteroidota</taxon>
        <taxon>Cytophagia</taxon>
        <taxon>Cytophagales</taxon>
        <taxon>Hymenobacteraceae</taxon>
        <taxon>Pontibacter</taxon>
    </lineage>
</organism>
<evidence type="ECO:0000313" key="3">
    <source>
        <dbReference type="Proteomes" id="UP000474777"/>
    </source>
</evidence>
<dbReference type="RefSeq" id="WP_163911023.1">
    <property type="nucleotide sequence ID" value="NZ_JAAGWD010000001.1"/>
</dbReference>
<evidence type="ECO:0008006" key="4">
    <source>
        <dbReference type="Google" id="ProtNLM"/>
    </source>
</evidence>
<evidence type="ECO:0000256" key="1">
    <source>
        <dbReference type="SAM" id="SignalP"/>
    </source>
</evidence>
<name>A0A6B3LRS9_9BACT</name>
<keyword evidence="3" id="KW-1185">Reference proteome</keyword>
<gene>
    <name evidence="2" type="ORF">GXP69_00715</name>
</gene>
<dbReference type="AlphaFoldDB" id="A0A6B3LRS9"/>
<feature type="signal peptide" evidence="1">
    <location>
        <begin position="1"/>
        <end position="18"/>
    </location>
</feature>
<dbReference type="EMBL" id="JAAGWD010000001">
    <property type="protein sequence ID" value="NEM96201.1"/>
    <property type="molecule type" value="Genomic_DNA"/>
</dbReference>
<evidence type="ECO:0000313" key="2">
    <source>
        <dbReference type="EMBL" id="NEM96201.1"/>
    </source>
</evidence>
<protein>
    <recommendedName>
        <fullName evidence="4">Lipoprotein</fullName>
    </recommendedName>
</protein>